<evidence type="ECO:0000313" key="7">
    <source>
        <dbReference type="Proteomes" id="UP000077755"/>
    </source>
</evidence>
<dbReference type="EMBL" id="LNRQ01000008">
    <property type="protein sequence ID" value="KZM85537.1"/>
    <property type="molecule type" value="Genomic_DNA"/>
</dbReference>
<protein>
    <recommendedName>
        <fullName evidence="4">Small-subunit processome Utp12 domain-containing protein</fullName>
    </recommendedName>
</protein>
<dbReference type="OMA" id="PCTALTW"/>
<dbReference type="STRING" id="79200.A0A175YQB4"/>
<evidence type="ECO:0000313" key="6">
    <source>
        <dbReference type="EMBL" id="WOH13026.1"/>
    </source>
</evidence>
<dbReference type="PANTHER" id="PTHR45290">
    <property type="entry name" value="OS03G0300300 PROTEIN"/>
    <property type="match status" value="1"/>
</dbReference>
<name>A0A175YQB4_DAUCS</name>
<sequence length="607" mass="65499">MTSANIRDVLTSFSPALDFFAICSGDGRIKIWDTVKSQVQTEFADIGTAGSDDLIGGTKGGHRSVDYTCMKWLSLGKKKKRKLGSSLLILGTGSGDVLALDVSAGQLKWRVSDCHPGGVTSVSFPAHGSCIYTAGADGMICELDSLTGNLLRKFKASSKAISSMSVSSGMYENFNGKTLATAAAQLKVFDCSDHRKIQKFSGHPAAVRCMIFSEDGKYILSSAVAERYVAAWRIDGSKKKLASFVLAMDHPAVFLDSRCIATGDNDDEGLCVLAISEIGVCYFWSGQNIDELRDCKPTKVSISTSDQHSKNNGVVPTVFAAKLQAAAKSSSGHLFAAYGSLIKPSFEKILVQPGEDIKLNSSADGILLPHGQIKKGKKGSTALTQITALDRANAEDASLPISKILDGVNGQIVAKSGKSNELVEFDDVTHCMEERLISLGILSSDSDLSSNSQFDNTLLNGINLEANMPQKKMRATISSMVPGDAYNLLKDLLAMWKTRSSTGKLVLPWIRCLLIIHSHYIVSEEPNTRLLDSLYKLTKSKGEAINSLVQLAGRLQLVTAQIDKAANNKSQSFQPLPQTDESEDEEVEEFLYGEEDEESQSSSDNED</sequence>
<dbReference type="PANTHER" id="PTHR45290:SF1">
    <property type="entry name" value="OS03G0300300 PROTEIN"/>
    <property type="match status" value="1"/>
</dbReference>
<feature type="region of interest" description="Disordered" evidence="3">
    <location>
        <begin position="568"/>
        <end position="607"/>
    </location>
</feature>
<evidence type="ECO:0000256" key="1">
    <source>
        <dbReference type="ARBA" id="ARBA00004604"/>
    </source>
</evidence>
<feature type="compositionally biased region" description="Acidic residues" evidence="3">
    <location>
        <begin position="580"/>
        <end position="607"/>
    </location>
</feature>
<dbReference type="SMART" id="SM00320">
    <property type="entry name" value="WD40"/>
    <property type="match status" value="4"/>
</dbReference>
<dbReference type="AlphaFoldDB" id="A0A175YQB4"/>
<dbReference type="GO" id="GO:0005730">
    <property type="term" value="C:nucleolus"/>
    <property type="evidence" value="ECO:0007669"/>
    <property type="project" value="UniProtKB-SubCell"/>
</dbReference>
<accession>A0A175YQB4</accession>
<organism evidence="5">
    <name type="scientific">Daucus carota subsp. sativus</name>
    <name type="common">Carrot</name>
    <dbReference type="NCBI Taxonomy" id="79200"/>
    <lineage>
        <taxon>Eukaryota</taxon>
        <taxon>Viridiplantae</taxon>
        <taxon>Streptophyta</taxon>
        <taxon>Embryophyta</taxon>
        <taxon>Tracheophyta</taxon>
        <taxon>Spermatophyta</taxon>
        <taxon>Magnoliopsida</taxon>
        <taxon>eudicotyledons</taxon>
        <taxon>Gunneridae</taxon>
        <taxon>Pentapetalae</taxon>
        <taxon>asterids</taxon>
        <taxon>campanulids</taxon>
        <taxon>Apiales</taxon>
        <taxon>Apiaceae</taxon>
        <taxon>Apioideae</taxon>
        <taxon>Scandiceae</taxon>
        <taxon>Daucinae</taxon>
        <taxon>Daucus</taxon>
        <taxon>Daucus sect. Daucus</taxon>
    </lineage>
</organism>
<dbReference type="Gramene" id="KZM85537">
    <property type="protein sequence ID" value="KZM85537"/>
    <property type="gene ID" value="DCAR_027041"/>
</dbReference>
<evidence type="ECO:0000313" key="5">
    <source>
        <dbReference type="EMBL" id="KZM85537.1"/>
    </source>
</evidence>
<dbReference type="InterPro" id="IPR015943">
    <property type="entry name" value="WD40/YVTN_repeat-like_dom_sf"/>
</dbReference>
<dbReference type="Gene3D" id="2.130.10.10">
    <property type="entry name" value="YVTN repeat-like/Quinoprotein amine dehydrogenase"/>
    <property type="match status" value="2"/>
</dbReference>
<feature type="domain" description="Small-subunit processome Utp12" evidence="4">
    <location>
        <begin position="467"/>
        <end position="559"/>
    </location>
</feature>
<dbReference type="SUPFAM" id="SSF50998">
    <property type="entry name" value="Quinoprotein alcohol dehydrogenase-like"/>
    <property type="match status" value="1"/>
</dbReference>
<gene>
    <name evidence="5" type="ORF">DCAR_027041</name>
    <name evidence="6" type="ORF">DCAR_0832535</name>
</gene>
<dbReference type="InterPro" id="IPR001680">
    <property type="entry name" value="WD40_rpt"/>
</dbReference>
<evidence type="ECO:0000259" key="4">
    <source>
        <dbReference type="Pfam" id="PF04003"/>
    </source>
</evidence>
<evidence type="ECO:0000256" key="3">
    <source>
        <dbReference type="SAM" id="MobiDB-lite"/>
    </source>
</evidence>
<dbReference type="Proteomes" id="UP000077755">
    <property type="component" value="Chromosome 8"/>
</dbReference>
<evidence type="ECO:0000256" key="2">
    <source>
        <dbReference type="ARBA" id="ARBA00023242"/>
    </source>
</evidence>
<keyword evidence="7" id="KW-1185">Reference proteome</keyword>
<comment type="subcellular location">
    <subcellularLocation>
        <location evidence="1">Nucleus</location>
        <location evidence="1">Nucleolus</location>
    </subcellularLocation>
</comment>
<proteinExistence type="predicted"/>
<dbReference type="InterPro" id="IPR007148">
    <property type="entry name" value="SSU_processome_Utp12"/>
</dbReference>
<feature type="compositionally biased region" description="Polar residues" evidence="3">
    <location>
        <begin position="568"/>
        <end position="579"/>
    </location>
</feature>
<reference evidence="6" key="2">
    <citation type="submission" date="2022-03" db="EMBL/GenBank/DDBJ databases">
        <title>Draft title - Genomic analysis of global carrot germplasm unveils the trajectory of domestication and the origin of high carotenoid orange carrot.</title>
        <authorList>
            <person name="Iorizzo M."/>
            <person name="Ellison S."/>
            <person name="Senalik D."/>
            <person name="Macko-Podgorni A."/>
            <person name="Grzebelus D."/>
            <person name="Bostan H."/>
            <person name="Rolling W."/>
            <person name="Curaba J."/>
            <person name="Simon P."/>
        </authorList>
    </citation>
    <scope>NUCLEOTIDE SEQUENCE</scope>
    <source>
        <tissue evidence="6">Leaf</tissue>
    </source>
</reference>
<dbReference type="Pfam" id="PF04003">
    <property type="entry name" value="Utp12"/>
    <property type="match status" value="1"/>
</dbReference>
<reference evidence="5" key="1">
    <citation type="journal article" date="2016" name="Nat. Genet.">
        <title>A high-quality carrot genome assembly provides new insights into carotenoid accumulation and asterid genome evolution.</title>
        <authorList>
            <person name="Iorizzo M."/>
            <person name="Ellison S."/>
            <person name="Senalik D."/>
            <person name="Zeng P."/>
            <person name="Satapoomin P."/>
            <person name="Huang J."/>
            <person name="Bowman M."/>
            <person name="Iovene M."/>
            <person name="Sanseverino W."/>
            <person name="Cavagnaro P."/>
            <person name="Yildiz M."/>
            <person name="Macko-Podgorni A."/>
            <person name="Moranska E."/>
            <person name="Grzebelus E."/>
            <person name="Grzebelus D."/>
            <person name="Ashrafi H."/>
            <person name="Zheng Z."/>
            <person name="Cheng S."/>
            <person name="Spooner D."/>
            <person name="Van Deynze A."/>
            <person name="Simon P."/>
        </authorList>
    </citation>
    <scope>NUCLEOTIDE SEQUENCE [LARGE SCALE GENOMIC DNA]</scope>
    <source>
        <tissue evidence="5">Leaf</tissue>
    </source>
</reference>
<dbReference type="InterPro" id="IPR011047">
    <property type="entry name" value="Quinoprotein_ADH-like_sf"/>
</dbReference>
<keyword evidence="2" id="KW-0539">Nucleus</keyword>
<dbReference type="Pfam" id="PF00400">
    <property type="entry name" value="WD40"/>
    <property type="match status" value="3"/>
</dbReference>
<dbReference type="EMBL" id="CP093350">
    <property type="protein sequence ID" value="WOH13026.1"/>
    <property type="molecule type" value="Genomic_DNA"/>
</dbReference>